<evidence type="ECO:0000256" key="2">
    <source>
        <dbReference type="SAM" id="SignalP"/>
    </source>
</evidence>
<feature type="coiled-coil region" evidence="1">
    <location>
        <begin position="135"/>
        <end position="179"/>
    </location>
</feature>
<proteinExistence type="predicted"/>
<evidence type="ECO:0000256" key="1">
    <source>
        <dbReference type="SAM" id="Coils"/>
    </source>
</evidence>
<feature type="chain" id="PRO_5036812188" description="N-terminal domain of peptidoglycan hydrolase CwlO-containing protein" evidence="2">
    <location>
        <begin position="28"/>
        <end position="362"/>
    </location>
</feature>
<organism evidence="3 4">
    <name type="scientific">Paenibacillus sabuli</name>
    <dbReference type="NCBI Taxonomy" id="2772509"/>
    <lineage>
        <taxon>Bacteria</taxon>
        <taxon>Bacillati</taxon>
        <taxon>Bacillota</taxon>
        <taxon>Bacilli</taxon>
        <taxon>Bacillales</taxon>
        <taxon>Paenibacillaceae</taxon>
        <taxon>Paenibacillus</taxon>
    </lineage>
</organism>
<keyword evidence="2" id="KW-0732">Signal</keyword>
<accession>A0A927BR63</accession>
<dbReference type="EMBL" id="JACXIZ010000011">
    <property type="protein sequence ID" value="MBD2844416.1"/>
    <property type="molecule type" value="Genomic_DNA"/>
</dbReference>
<dbReference type="Proteomes" id="UP000621560">
    <property type="component" value="Unassembled WGS sequence"/>
</dbReference>
<feature type="signal peptide" evidence="2">
    <location>
        <begin position="1"/>
        <end position="27"/>
    </location>
</feature>
<keyword evidence="4" id="KW-1185">Reference proteome</keyword>
<dbReference type="AlphaFoldDB" id="A0A927BR63"/>
<dbReference type="Gene3D" id="6.10.250.3150">
    <property type="match status" value="1"/>
</dbReference>
<gene>
    <name evidence="3" type="ORF">IDH44_04375</name>
</gene>
<name>A0A927BR63_9BACL</name>
<sequence>MRQRLCLPAVGLALLLALVAGTWPAWATAQAPTDEHTRQLLEKGLSVVEIDKEIGRIQAQQAELGDTLAGLSRQMVVSEAEAAKKREQAGEVLRAYYTGDRGSLLQTLFAFRSLSDLMAVADYYDYLLSRDKQTLDGYRREYAELSQSRQQLTAEQAKLAAMERRLLDQRARVAALQQEIDTAIASSDDAARLRLMLEEMTAYWENVGLYEVRRYFSALASAMRELPDWLKAHDQYMAFAGLTYEITLPEEALNTFLREQNELFEAFAFTFQDGRIVVSGEREGISVEIAGAYGMVESPKPGILFQVESLVFNGLSLPDTTMQALEEEFDLGFYPQLIVPLVRAKSVEIVDGELRVILELDL</sequence>
<comment type="caution">
    <text evidence="3">The sequence shown here is derived from an EMBL/GenBank/DDBJ whole genome shotgun (WGS) entry which is preliminary data.</text>
</comment>
<evidence type="ECO:0000313" key="3">
    <source>
        <dbReference type="EMBL" id="MBD2844416.1"/>
    </source>
</evidence>
<evidence type="ECO:0000313" key="4">
    <source>
        <dbReference type="Proteomes" id="UP000621560"/>
    </source>
</evidence>
<keyword evidence="1" id="KW-0175">Coiled coil</keyword>
<evidence type="ECO:0008006" key="5">
    <source>
        <dbReference type="Google" id="ProtNLM"/>
    </source>
</evidence>
<dbReference type="RefSeq" id="WP_190915086.1">
    <property type="nucleotide sequence ID" value="NZ_JACXIZ010000011.1"/>
</dbReference>
<protein>
    <recommendedName>
        <fullName evidence="5">N-terminal domain of peptidoglycan hydrolase CwlO-containing protein</fullName>
    </recommendedName>
</protein>
<reference evidence="3" key="1">
    <citation type="submission" date="2020-09" db="EMBL/GenBank/DDBJ databases">
        <title>A novel bacterium of genus Paenibacillus, isolated from South China Sea.</title>
        <authorList>
            <person name="Huang H."/>
            <person name="Mo K."/>
            <person name="Hu Y."/>
        </authorList>
    </citation>
    <scope>NUCLEOTIDE SEQUENCE</scope>
    <source>
        <strain evidence="3">IB182496</strain>
    </source>
</reference>